<name>A0ABS5EVC4_9PROT</name>
<keyword evidence="5 6" id="KW-0472">Membrane</keyword>
<keyword evidence="9" id="KW-1185">Reference proteome</keyword>
<feature type="transmembrane region" description="Helical" evidence="6">
    <location>
        <begin position="58"/>
        <end position="79"/>
    </location>
</feature>
<dbReference type="PANTHER" id="PTHR36506">
    <property type="entry name" value="PREFLAGELLIN PEPTIDASE"/>
    <property type="match status" value="1"/>
</dbReference>
<evidence type="ECO:0000256" key="3">
    <source>
        <dbReference type="ARBA" id="ARBA00022692"/>
    </source>
</evidence>
<dbReference type="Pfam" id="PF01478">
    <property type="entry name" value="Peptidase_A24"/>
    <property type="match status" value="1"/>
</dbReference>
<sequence>MQAWLSDPALWVPMLLALALLGFAALHDLAARIIPDWVSLALLPIGFWLRIWQGGALWALVALLLVFAAAVLVWRLGALGGGDVKLLSAATPLLPPSEVPTLLVAVALAGGALALLYLLLRPLLRGREAGARPRGLLARVGRIERWRIGRGGPLPYGIAIAAGAAWAMLGSSGF</sequence>
<evidence type="ECO:0000256" key="1">
    <source>
        <dbReference type="ARBA" id="ARBA00004651"/>
    </source>
</evidence>
<evidence type="ECO:0000256" key="4">
    <source>
        <dbReference type="ARBA" id="ARBA00022989"/>
    </source>
</evidence>
<dbReference type="InterPro" id="IPR000045">
    <property type="entry name" value="Prepilin_IV_endopep_pep"/>
</dbReference>
<dbReference type="InterPro" id="IPR052218">
    <property type="entry name" value="Preflagellin_Peptidase"/>
</dbReference>
<evidence type="ECO:0000256" key="6">
    <source>
        <dbReference type="SAM" id="Phobius"/>
    </source>
</evidence>
<comment type="caution">
    <text evidence="8">The sequence shown here is derived from an EMBL/GenBank/DDBJ whole genome shotgun (WGS) entry which is preliminary data.</text>
</comment>
<dbReference type="PANTHER" id="PTHR36506:SF1">
    <property type="entry name" value="PREFLAGELLIN PEPTIDASE"/>
    <property type="match status" value="1"/>
</dbReference>
<evidence type="ECO:0000256" key="5">
    <source>
        <dbReference type="ARBA" id="ARBA00023136"/>
    </source>
</evidence>
<reference evidence="9" key="1">
    <citation type="journal article" date="2021" name="Syst. Appl. Microbiol.">
        <title>Roseomonas hellenica sp. nov., isolated from roots of wild-growing Alkanna tinctoria.</title>
        <authorList>
            <person name="Rat A."/>
            <person name="Naranjo H.D."/>
            <person name="Lebbe L."/>
            <person name="Cnockaert M."/>
            <person name="Krigas N."/>
            <person name="Grigoriadou K."/>
            <person name="Maloupa E."/>
            <person name="Willems A."/>
        </authorList>
    </citation>
    <scope>NUCLEOTIDE SEQUENCE [LARGE SCALE GENOMIC DNA]</scope>
    <source>
        <strain evidence="9">LMG 31523</strain>
    </source>
</reference>
<keyword evidence="3 6" id="KW-0812">Transmembrane</keyword>
<feature type="domain" description="Prepilin type IV endopeptidase peptidase" evidence="7">
    <location>
        <begin position="16"/>
        <end position="115"/>
    </location>
</feature>
<dbReference type="Proteomes" id="UP001196870">
    <property type="component" value="Unassembled WGS sequence"/>
</dbReference>
<evidence type="ECO:0000256" key="2">
    <source>
        <dbReference type="ARBA" id="ARBA00022475"/>
    </source>
</evidence>
<evidence type="ECO:0000313" key="9">
    <source>
        <dbReference type="Proteomes" id="UP001196870"/>
    </source>
</evidence>
<comment type="subcellular location">
    <subcellularLocation>
        <location evidence="1">Cell membrane</location>
        <topology evidence="1">Multi-pass membrane protein</topology>
    </subcellularLocation>
</comment>
<dbReference type="Gene3D" id="1.20.120.1220">
    <property type="match status" value="1"/>
</dbReference>
<evidence type="ECO:0000313" key="8">
    <source>
        <dbReference type="EMBL" id="MBR0664244.1"/>
    </source>
</evidence>
<protein>
    <submittedName>
        <fullName evidence="8">Prepilin peptidase</fullName>
    </submittedName>
</protein>
<evidence type="ECO:0000259" key="7">
    <source>
        <dbReference type="Pfam" id="PF01478"/>
    </source>
</evidence>
<feature type="transmembrane region" description="Helical" evidence="6">
    <location>
        <begin position="34"/>
        <end position="51"/>
    </location>
</feature>
<feature type="transmembrane region" description="Helical" evidence="6">
    <location>
        <begin position="99"/>
        <end position="120"/>
    </location>
</feature>
<feature type="transmembrane region" description="Helical" evidence="6">
    <location>
        <begin position="152"/>
        <end position="169"/>
    </location>
</feature>
<keyword evidence="2" id="KW-1003">Cell membrane</keyword>
<gene>
    <name evidence="8" type="ORF">GXW71_07730</name>
</gene>
<keyword evidence="4 6" id="KW-1133">Transmembrane helix</keyword>
<dbReference type="RefSeq" id="WP_211851841.1">
    <property type="nucleotide sequence ID" value="NZ_JAAGBB010000007.1"/>
</dbReference>
<proteinExistence type="predicted"/>
<accession>A0ABS5EVC4</accession>
<dbReference type="EMBL" id="JAAGBB010000007">
    <property type="protein sequence ID" value="MBR0664244.1"/>
    <property type="molecule type" value="Genomic_DNA"/>
</dbReference>
<organism evidence="8 9">
    <name type="scientific">Plastoroseomonas hellenica</name>
    <dbReference type="NCBI Taxonomy" id="2687306"/>
    <lineage>
        <taxon>Bacteria</taxon>
        <taxon>Pseudomonadati</taxon>
        <taxon>Pseudomonadota</taxon>
        <taxon>Alphaproteobacteria</taxon>
        <taxon>Acetobacterales</taxon>
        <taxon>Acetobacteraceae</taxon>
        <taxon>Plastoroseomonas</taxon>
    </lineage>
</organism>